<dbReference type="WBParaSite" id="L893_g8070.t1">
    <property type="protein sequence ID" value="L893_g8070.t1"/>
    <property type="gene ID" value="L893_g8070"/>
</dbReference>
<dbReference type="PANTHER" id="PTHR14553">
    <property type="entry name" value="UNCHARACTERIZED PROTEIN C1ORF50"/>
    <property type="match status" value="1"/>
</dbReference>
<evidence type="ECO:0000313" key="2">
    <source>
        <dbReference type="WBParaSite" id="L893_g8070.t1"/>
    </source>
</evidence>
<keyword evidence="1" id="KW-1185">Reference proteome</keyword>
<dbReference type="InterPro" id="IPR019534">
    <property type="entry name" value="DUF2452"/>
</dbReference>
<organism evidence="1 2">
    <name type="scientific">Steinernema glaseri</name>
    <dbReference type="NCBI Taxonomy" id="37863"/>
    <lineage>
        <taxon>Eukaryota</taxon>
        <taxon>Metazoa</taxon>
        <taxon>Ecdysozoa</taxon>
        <taxon>Nematoda</taxon>
        <taxon>Chromadorea</taxon>
        <taxon>Rhabditida</taxon>
        <taxon>Tylenchina</taxon>
        <taxon>Panagrolaimomorpha</taxon>
        <taxon>Strongyloidoidea</taxon>
        <taxon>Steinernematidae</taxon>
        <taxon>Steinernema</taxon>
    </lineage>
</organism>
<dbReference type="Proteomes" id="UP000095287">
    <property type="component" value="Unplaced"/>
</dbReference>
<evidence type="ECO:0000313" key="1">
    <source>
        <dbReference type="Proteomes" id="UP000095287"/>
    </source>
</evidence>
<sequence>MEEVTMEVSSSASASNNAQALLAPSSADVLLVSEKKAKRVDDPQDLVELAKSIDMAREFVKASATSKLCVIVDQIRTLQEQAKFVLKKAKSDEDLHNVACNLKKIAGSKYYLYKKRDGGQRYFSMISPEEWGIQHAEKNEFLGCYRYEADRSWTCEADCAARDKEMGMLEGILAQQKQFRAITD</sequence>
<name>A0A1I8AQN0_9BILA</name>
<protein>
    <submittedName>
        <fullName evidence="2">Coil containing protein</fullName>
    </submittedName>
</protein>
<dbReference type="PANTHER" id="PTHR14553:SF1">
    <property type="entry name" value="SIMILAR TO CHROMOSOME 1 OPEN READING FRAME 50"/>
    <property type="match status" value="1"/>
</dbReference>
<dbReference type="AlphaFoldDB" id="A0A1I8AQN0"/>
<accession>A0A1I8AQN0</accession>
<dbReference type="Pfam" id="PF10504">
    <property type="entry name" value="DUF2452"/>
    <property type="match status" value="1"/>
</dbReference>
<reference evidence="2" key="1">
    <citation type="submission" date="2016-11" db="UniProtKB">
        <authorList>
            <consortium name="WormBaseParasite"/>
        </authorList>
    </citation>
    <scope>IDENTIFICATION</scope>
</reference>
<proteinExistence type="predicted"/>